<accession>A0ABV3E3J9</accession>
<reference evidence="1 2" key="1">
    <citation type="submission" date="2024-06" db="EMBL/GenBank/DDBJ databases">
        <title>The Natural Products Discovery Center: Release of the First 8490 Sequenced Strains for Exploring Actinobacteria Biosynthetic Diversity.</title>
        <authorList>
            <person name="Kalkreuter E."/>
            <person name="Kautsar S.A."/>
            <person name="Yang D."/>
            <person name="Bader C.D."/>
            <person name="Teijaro C.N."/>
            <person name="Fluegel L."/>
            <person name="Davis C.M."/>
            <person name="Simpson J.R."/>
            <person name="Lauterbach L."/>
            <person name="Steele A.D."/>
            <person name="Gui C."/>
            <person name="Meng S."/>
            <person name="Li G."/>
            <person name="Viehrig K."/>
            <person name="Ye F."/>
            <person name="Su P."/>
            <person name="Kiefer A.F."/>
            <person name="Nichols A."/>
            <person name="Cepeda A.J."/>
            <person name="Yan W."/>
            <person name="Fan B."/>
            <person name="Jiang Y."/>
            <person name="Adhikari A."/>
            <person name="Zheng C.-J."/>
            <person name="Schuster L."/>
            <person name="Cowan T.M."/>
            <person name="Smanski M.J."/>
            <person name="Chevrette M.G."/>
            <person name="De Carvalho L.P.S."/>
            <person name="Shen B."/>
        </authorList>
    </citation>
    <scope>NUCLEOTIDE SEQUENCE [LARGE SCALE GENOMIC DNA]</scope>
    <source>
        <strain evidence="1 2">NPDC048274</strain>
    </source>
</reference>
<gene>
    <name evidence="1" type="ORF">AB0D65_12105</name>
</gene>
<evidence type="ECO:0000313" key="2">
    <source>
        <dbReference type="Proteomes" id="UP001551582"/>
    </source>
</evidence>
<sequence>MRARALRFGLYADEEGLAWVESLVDGAVGPHSARIAGRTVLRTLPESGMTTADLYDFLAEQWAWEHPGRGSGAREPVELRVRLVCSLRTWRAIRKAVLRGLCPQGTAPHTCRVPWFAA</sequence>
<dbReference type="Proteomes" id="UP001551582">
    <property type="component" value="Unassembled WGS sequence"/>
</dbReference>
<keyword evidence="2" id="KW-1185">Reference proteome</keyword>
<name>A0ABV3E3J9_9ACTN</name>
<evidence type="ECO:0008006" key="3">
    <source>
        <dbReference type="Google" id="ProtNLM"/>
    </source>
</evidence>
<evidence type="ECO:0000313" key="1">
    <source>
        <dbReference type="EMBL" id="MEU9351730.1"/>
    </source>
</evidence>
<organism evidence="1 2">
    <name type="scientific">Streptomyces griseoloalbus</name>
    <dbReference type="NCBI Taxonomy" id="67303"/>
    <lineage>
        <taxon>Bacteria</taxon>
        <taxon>Bacillati</taxon>
        <taxon>Actinomycetota</taxon>
        <taxon>Actinomycetes</taxon>
        <taxon>Kitasatosporales</taxon>
        <taxon>Streptomycetaceae</taxon>
        <taxon>Streptomyces</taxon>
    </lineage>
</organism>
<comment type="caution">
    <text evidence="1">The sequence shown here is derived from an EMBL/GenBank/DDBJ whole genome shotgun (WGS) entry which is preliminary data.</text>
</comment>
<protein>
    <recommendedName>
        <fullName evidence="3">Transposase</fullName>
    </recommendedName>
</protein>
<dbReference type="EMBL" id="JBEZLS010000007">
    <property type="protein sequence ID" value="MEU9351730.1"/>
    <property type="molecule type" value="Genomic_DNA"/>
</dbReference>
<dbReference type="RefSeq" id="WP_359978943.1">
    <property type="nucleotide sequence ID" value="NZ_JBEZLS010000007.1"/>
</dbReference>
<proteinExistence type="predicted"/>